<comment type="caution">
    <text evidence="1">The sequence shown here is derived from an EMBL/GenBank/DDBJ whole genome shotgun (WGS) entry which is preliminary data.</text>
</comment>
<evidence type="ECO:0000313" key="1">
    <source>
        <dbReference type="EMBL" id="KHM52616.1"/>
    </source>
</evidence>
<reference evidence="1 2" key="1">
    <citation type="journal article" date="2013" name="PLoS ONE">
        <title>Identification and characterization of three novel lipases belonging to families II and V from Anaerovibrio lipolyticus 5ST.</title>
        <authorList>
            <person name="Prive F."/>
            <person name="Kaderbhai N.N."/>
            <person name="Girdwood S."/>
            <person name="Worgan H.J."/>
            <person name="Pinloche E."/>
            <person name="Scollan N.D."/>
            <person name="Huws S.A."/>
            <person name="Newbold C.J."/>
        </authorList>
    </citation>
    <scope>NUCLEOTIDE SEQUENCE [LARGE SCALE GENOMIC DNA]</scope>
    <source>
        <strain evidence="1 2">5S</strain>
    </source>
</reference>
<sequence>MVDLKTVDTKKYLNEGLPVELEEVIEEFYTQIKENNPVGLWSKYERIYYEAKDSWKFEEISMEKMREIQRYFRGIVNG</sequence>
<name>A0A0B2K1D9_9FIRM</name>
<accession>A0A0B2K1D9</accession>
<keyword evidence="2" id="KW-1185">Reference proteome</keyword>
<organism evidence="1 2">
    <name type="scientific">Anaerovibrio lipolyticus</name>
    <dbReference type="NCBI Taxonomy" id="82374"/>
    <lineage>
        <taxon>Bacteria</taxon>
        <taxon>Bacillati</taxon>
        <taxon>Bacillota</taxon>
        <taxon>Negativicutes</taxon>
        <taxon>Selenomonadales</taxon>
        <taxon>Selenomonadaceae</taxon>
        <taxon>Anaerovibrio</taxon>
    </lineage>
</organism>
<dbReference type="EMBL" id="JSCE01000078">
    <property type="protein sequence ID" value="KHM52616.1"/>
    <property type="molecule type" value="Genomic_DNA"/>
</dbReference>
<dbReference type="AlphaFoldDB" id="A0A0B2K1D9"/>
<evidence type="ECO:0000313" key="2">
    <source>
        <dbReference type="Proteomes" id="UP000030993"/>
    </source>
</evidence>
<proteinExistence type="predicted"/>
<dbReference type="Proteomes" id="UP000030993">
    <property type="component" value="Unassembled WGS sequence"/>
</dbReference>
<dbReference type="RefSeq" id="WP_039206633.1">
    <property type="nucleotide sequence ID" value="NZ_JSCE01000078.1"/>
</dbReference>
<protein>
    <submittedName>
        <fullName evidence="1">Uncharacterized protein</fullName>
    </submittedName>
</protein>
<gene>
    <name evidence="1" type="ORF">NZ47_03820</name>
</gene>